<proteinExistence type="predicted"/>
<accession>A0ABP0PZE0</accession>
<evidence type="ECO:0000313" key="3">
    <source>
        <dbReference type="Proteomes" id="UP001642484"/>
    </source>
</evidence>
<protein>
    <recommendedName>
        <fullName evidence="4">Methyltransferase FkbM domain-containing protein</fullName>
    </recommendedName>
</protein>
<feature type="non-terminal residue" evidence="1">
    <location>
        <position position="1"/>
    </location>
</feature>
<name>A0ABP0PZE0_9DINO</name>
<keyword evidence="3" id="KW-1185">Reference proteome</keyword>
<organism evidence="1 3">
    <name type="scientific">Durusdinium trenchii</name>
    <dbReference type="NCBI Taxonomy" id="1381693"/>
    <lineage>
        <taxon>Eukaryota</taxon>
        <taxon>Sar</taxon>
        <taxon>Alveolata</taxon>
        <taxon>Dinophyceae</taxon>
        <taxon>Suessiales</taxon>
        <taxon>Symbiodiniaceae</taxon>
        <taxon>Durusdinium</taxon>
    </lineage>
</organism>
<comment type="caution">
    <text evidence="1">The sequence shown here is derived from an EMBL/GenBank/DDBJ whole genome shotgun (WGS) entry which is preliminary data.</text>
</comment>
<sequence>AGEPGYVLCQSPPPLMPSSFLTGDRERRLDKAATLDRGCWGEAFRFLERAAERIIWKGLLFDKDVQAEEPILVDPGASYEACPAALLMALLSCGARAAAAQRVQLLERWHDAYAAWNSLPWTKSLAWHNLQDPLVRLGLYAVVSQSKVITACLLRPEDLCSKVISTASDALDRAAGMSLSVAYDRYSNLPGYGDLAHSMHVMSNYPHLLDSAASCVGARLLAHLFTARRLLDLQPNWAERHLQSAQELTRLLLQNDSQHPSYGGAVNVLGHGLEVHQHWMKQTAERAGPVAPSLTGVSPSMAPFGIWERHLEPVFSESLKDPVLERIFALIGITNGYYVEVGTQSAEQCNTRYLRVRYGFHGLLVDDNFQNPHVNQTRRFVTPANVVEIFEEYDVPKNFDLLSLDTDGFEWLLWMKLQEARFLPRLVILEYGESLPFMEDLLVRYSTLPIHRLCLSQLQQFPRVSGSSIYSLLRLGLAWGYHLIHVVACGTSDLIFVRQDVLEAQNLTFPAQDDPEGLCALAAYQCEAECTTQWPKAKPEEDVFTTAEAALTGDLYLNDGWSMERLMEALC</sequence>
<evidence type="ECO:0000313" key="1">
    <source>
        <dbReference type="EMBL" id="CAK9080284.1"/>
    </source>
</evidence>
<evidence type="ECO:0000313" key="2">
    <source>
        <dbReference type="EMBL" id="CAK9080411.1"/>
    </source>
</evidence>
<gene>
    <name evidence="1" type="ORF">CCMP2556_LOCUS39440</name>
    <name evidence="2" type="ORF">CCMP2556_LOCUS39494</name>
</gene>
<dbReference type="Proteomes" id="UP001642484">
    <property type="component" value="Unassembled WGS sequence"/>
</dbReference>
<reference evidence="1 3" key="1">
    <citation type="submission" date="2024-02" db="EMBL/GenBank/DDBJ databases">
        <authorList>
            <person name="Chen Y."/>
            <person name="Shah S."/>
            <person name="Dougan E. K."/>
            <person name="Thang M."/>
            <person name="Chan C."/>
        </authorList>
    </citation>
    <scope>NUCLEOTIDE SEQUENCE [LARGE SCALE GENOMIC DNA]</scope>
</reference>
<evidence type="ECO:0008006" key="4">
    <source>
        <dbReference type="Google" id="ProtNLM"/>
    </source>
</evidence>
<dbReference type="EMBL" id="CAXAMN010023718">
    <property type="protein sequence ID" value="CAK9080284.1"/>
    <property type="molecule type" value="Genomic_DNA"/>
</dbReference>
<dbReference type="EMBL" id="CAXAMN010023729">
    <property type="protein sequence ID" value="CAK9080411.1"/>
    <property type="molecule type" value="Genomic_DNA"/>
</dbReference>